<accession>A0ABW0M3M9</accession>
<dbReference type="SUPFAM" id="SSF56672">
    <property type="entry name" value="DNA/RNA polymerases"/>
    <property type="match status" value="1"/>
</dbReference>
<reference evidence="3" key="1">
    <citation type="journal article" date="2019" name="Int. J. Syst. Evol. Microbiol.">
        <title>The Global Catalogue of Microorganisms (GCM) 10K type strain sequencing project: providing services to taxonomists for standard genome sequencing and annotation.</title>
        <authorList>
            <consortium name="The Broad Institute Genomics Platform"/>
            <consortium name="The Broad Institute Genome Sequencing Center for Infectious Disease"/>
            <person name="Wu L."/>
            <person name="Ma J."/>
        </authorList>
    </citation>
    <scope>NUCLEOTIDE SEQUENCE [LARGE SCALE GENOMIC DNA]</scope>
    <source>
        <strain evidence="3">CCUG 57113</strain>
    </source>
</reference>
<dbReference type="PANTHER" id="PTHR34047">
    <property type="entry name" value="NUCLEAR INTRON MATURASE 1, MITOCHONDRIAL-RELATED"/>
    <property type="match status" value="1"/>
</dbReference>
<comment type="caution">
    <text evidence="2">The sequence shown here is derived from an EMBL/GenBank/DDBJ whole genome shotgun (WGS) entry which is preliminary data.</text>
</comment>
<dbReference type="InterPro" id="IPR051083">
    <property type="entry name" value="GrpII_Intron_Splice-Mob/Def"/>
</dbReference>
<dbReference type="InterPro" id="IPR013597">
    <property type="entry name" value="Mat_intron_G2"/>
</dbReference>
<dbReference type="InterPro" id="IPR043128">
    <property type="entry name" value="Rev_trsase/Diguanyl_cyclase"/>
</dbReference>
<evidence type="ECO:0000259" key="1">
    <source>
        <dbReference type="PROSITE" id="PS50878"/>
    </source>
</evidence>
<name>A0ABW0M3M9_9BACL</name>
<keyword evidence="2" id="KW-0695">RNA-directed DNA polymerase</keyword>
<dbReference type="PROSITE" id="PS50878">
    <property type="entry name" value="RT_POL"/>
    <property type="match status" value="1"/>
</dbReference>
<evidence type="ECO:0000313" key="3">
    <source>
        <dbReference type="Proteomes" id="UP001596105"/>
    </source>
</evidence>
<dbReference type="Gene3D" id="3.30.70.270">
    <property type="match status" value="1"/>
</dbReference>
<dbReference type="Pfam" id="PF00078">
    <property type="entry name" value="RVT_1"/>
    <property type="match status" value="1"/>
</dbReference>
<protein>
    <submittedName>
        <fullName evidence="2">Group II intron reverse transcriptase/maturase</fullName>
        <ecNumber evidence="2">2.7.7.49</ecNumber>
    </submittedName>
</protein>
<dbReference type="PANTHER" id="PTHR34047:SF8">
    <property type="entry name" value="PROTEIN YKFC"/>
    <property type="match status" value="1"/>
</dbReference>
<dbReference type="InterPro" id="IPR030931">
    <property type="entry name" value="Group_II_RT_mat"/>
</dbReference>
<dbReference type="InterPro" id="IPR000477">
    <property type="entry name" value="RT_dom"/>
</dbReference>
<dbReference type="Proteomes" id="UP001596105">
    <property type="component" value="Unassembled WGS sequence"/>
</dbReference>
<keyword evidence="2" id="KW-0808">Transferase</keyword>
<dbReference type="EMBL" id="JBHSMH010000101">
    <property type="protein sequence ID" value="MFC5471503.1"/>
    <property type="molecule type" value="Genomic_DNA"/>
</dbReference>
<keyword evidence="2" id="KW-0548">Nucleotidyltransferase</keyword>
<gene>
    <name evidence="2" type="primary">ltrA</name>
    <name evidence="2" type="ORF">ACFPPD_22775</name>
</gene>
<organism evidence="2 3">
    <name type="scientific">Cohnella suwonensis</name>
    <dbReference type="NCBI Taxonomy" id="696072"/>
    <lineage>
        <taxon>Bacteria</taxon>
        <taxon>Bacillati</taxon>
        <taxon>Bacillota</taxon>
        <taxon>Bacilli</taxon>
        <taxon>Bacillales</taxon>
        <taxon>Paenibacillaceae</taxon>
        <taxon>Cohnella</taxon>
    </lineage>
</organism>
<dbReference type="InterPro" id="IPR043502">
    <property type="entry name" value="DNA/RNA_pol_sf"/>
</dbReference>
<dbReference type="Pfam" id="PF08388">
    <property type="entry name" value="GIIM"/>
    <property type="match status" value="1"/>
</dbReference>
<dbReference type="EC" id="2.7.7.49" evidence="2"/>
<evidence type="ECO:0000313" key="2">
    <source>
        <dbReference type="EMBL" id="MFC5471503.1"/>
    </source>
</evidence>
<dbReference type="RefSeq" id="WP_209745771.1">
    <property type="nucleotide sequence ID" value="NZ_JBHSMH010000101.1"/>
</dbReference>
<proteinExistence type="predicted"/>
<feature type="domain" description="Reverse transcriptase" evidence="1">
    <location>
        <begin position="71"/>
        <end position="299"/>
    </location>
</feature>
<dbReference type="NCBIfam" id="TIGR04416">
    <property type="entry name" value="group_II_RT_mat"/>
    <property type="match status" value="1"/>
</dbReference>
<keyword evidence="3" id="KW-1185">Reference proteome</keyword>
<dbReference type="CDD" id="cd01651">
    <property type="entry name" value="RT_G2_intron"/>
    <property type="match status" value="1"/>
</dbReference>
<sequence>MEEQTQSVKHFREGVKNGKKRRWYSLIDKIWATPNLEEAFREVKRNKGVAGVDGMTIKAFESGLESHVQALQHALRTRTYRSKPVKRVYIPKTDGTQRPLGIPTVGDRVVQAAAKRILEPIFEEIFLDCSFGFRPGRSAHMALQKIRKDLMEGYTYVIDADLKSYFDTIPHEKLIEAVREEVVDGSVLELIRRFLQAGVLENGSFHLNEMGTPQGGVISPLLANIYLHPLDKLMTERGHRITRYADDFVICCKTPKGAQRVLNSVVQFLEKELGLKVHPEKTKIVNSRIEAFVFLGYVFRQGRKMSPSDKAKQKFKERMKEITRRNQTVNVEQLVKRKLNPYLRGWGNYFAHGQGKVFFKEMDAWIRRRLRAVQLRSWKKIRKLHRELRRRKFTGKLPQMRMTAWRNSHSFHAQYAIPNAWFSEIGLCALTDLYNELHPKRG</sequence>
<dbReference type="GO" id="GO:0003964">
    <property type="term" value="F:RNA-directed DNA polymerase activity"/>
    <property type="evidence" value="ECO:0007669"/>
    <property type="project" value="UniProtKB-KW"/>
</dbReference>